<protein>
    <submittedName>
        <fullName evidence="1">Uncharacterized protein</fullName>
    </submittedName>
</protein>
<gene>
    <name evidence="1" type="ORF">J2S43_001451</name>
</gene>
<dbReference type="RefSeq" id="WP_306827825.1">
    <property type="nucleotide sequence ID" value="NZ_JAUSRA010000001.1"/>
</dbReference>
<comment type="caution">
    <text evidence="1">The sequence shown here is derived from an EMBL/GenBank/DDBJ whole genome shotgun (WGS) entry which is preliminary data.</text>
</comment>
<name>A0ABT9MNG6_9ACTN</name>
<evidence type="ECO:0000313" key="1">
    <source>
        <dbReference type="EMBL" id="MDP9792939.1"/>
    </source>
</evidence>
<sequence length="138" mass="15098">MSDADEVVYDELPEAIRIVHAALLVPERVAEAVPLALQLLAHGWITLDSRSEVARGWNRLGMESNLMVSMLFPDALHYRVLVTPATDDPVTLEAARQMALAAADGLDLLGEDPSLSVDRRWELVTAAADLRSMARRPG</sequence>
<evidence type="ECO:0000313" key="2">
    <source>
        <dbReference type="Proteomes" id="UP001240984"/>
    </source>
</evidence>
<proteinExistence type="predicted"/>
<reference evidence="1 2" key="1">
    <citation type="submission" date="2023-07" db="EMBL/GenBank/DDBJ databases">
        <title>Sequencing the genomes of 1000 actinobacteria strains.</title>
        <authorList>
            <person name="Klenk H.-P."/>
        </authorList>
    </citation>
    <scope>NUCLEOTIDE SEQUENCE [LARGE SCALE GENOMIC DNA]</scope>
    <source>
        <strain evidence="1 2">DSM 44710</strain>
    </source>
</reference>
<dbReference type="Proteomes" id="UP001240984">
    <property type="component" value="Unassembled WGS sequence"/>
</dbReference>
<dbReference type="EMBL" id="JAUSRA010000001">
    <property type="protein sequence ID" value="MDP9792939.1"/>
    <property type="molecule type" value="Genomic_DNA"/>
</dbReference>
<accession>A0ABT9MNG6</accession>
<organism evidence="1 2">
    <name type="scientific">Catenuloplanes nepalensis</name>
    <dbReference type="NCBI Taxonomy" id="587533"/>
    <lineage>
        <taxon>Bacteria</taxon>
        <taxon>Bacillati</taxon>
        <taxon>Actinomycetota</taxon>
        <taxon>Actinomycetes</taxon>
        <taxon>Micromonosporales</taxon>
        <taxon>Micromonosporaceae</taxon>
        <taxon>Catenuloplanes</taxon>
    </lineage>
</organism>
<keyword evidence="2" id="KW-1185">Reference proteome</keyword>